<feature type="signal peptide" evidence="2">
    <location>
        <begin position="1"/>
        <end position="21"/>
    </location>
</feature>
<evidence type="ECO:0000313" key="3">
    <source>
        <dbReference type="EMBL" id="CAD9810268.1"/>
    </source>
</evidence>
<feature type="region of interest" description="Disordered" evidence="1">
    <location>
        <begin position="91"/>
        <end position="114"/>
    </location>
</feature>
<accession>A0A7S2XJA6</accession>
<name>A0A7S2XJA6_9STRA</name>
<gene>
    <name evidence="3" type="ORF">ASEP1449_LOCUS2091</name>
</gene>
<evidence type="ECO:0000256" key="1">
    <source>
        <dbReference type="SAM" id="MobiDB-lite"/>
    </source>
</evidence>
<evidence type="ECO:0008006" key="4">
    <source>
        <dbReference type="Google" id="ProtNLM"/>
    </source>
</evidence>
<feature type="compositionally biased region" description="Polar residues" evidence="1">
    <location>
        <begin position="103"/>
        <end position="114"/>
    </location>
</feature>
<dbReference type="AlphaFoldDB" id="A0A7S2XJA6"/>
<protein>
    <recommendedName>
        <fullName evidence="4">Subtilisin</fullName>
    </recommendedName>
</protein>
<dbReference type="EMBL" id="HBHQ01003200">
    <property type="protein sequence ID" value="CAD9810268.1"/>
    <property type="molecule type" value="Transcribed_RNA"/>
</dbReference>
<proteinExistence type="predicted"/>
<evidence type="ECO:0000256" key="2">
    <source>
        <dbReference type="SAM" id="SignalP"/>
    </source>
</evidence>
<keyword evidence="2" id="KW-0732">Signal</keyword>
<organism evidence="3">
    <name type="scientific">Attheya septentrionalis</name>
    <dbReference type="NCBI Taxonomy" id="420275"/>
    <lineage>
        <taxon>Eukaryota</taxon>
        <taxon>Sar</taxon>
        <taxon>Stramenopiles</taxon>
        <taxon>Ochrophyta</taxon>
        <taxon>Bacillariophyta</taxon>
        <taxon>Coscinodiscophyceae</taxon>
        <taxon>Chaetocerotophycidae</taxon>
        <taxon>Chaetocerotales</taxon>
        <taxon>Attheyaceae</taxon>
        <taxon>Attheya</taxon>
    </lineage>
</organism>
<reference evidence="3" key="1">
    <citation type="submission" date="2021-01" db="EMBL/GenBank/DDBJ databases">
        <authorList>
            <person name="Corre E."/>
            <person name="Pelletier E."/>
            <person name="Niang G."/>
            <person name="Scheremetjew M."/>
            <person name="Finn R."/>
            <person name="Kale V."/>
            <person name="Holt S."/>
            <person name="Cochrane G."/>
            <person name="Meng A."/>
            <person name="Brown T."/>
            <person name="Cohen L."/>
        </authorList>
    </citation>
    <scope>NUCLEOTIDE SEQUENCE</scope>
    <source>
        <strain evidence="3">CCMP2084</strain>
    </source>
</reference>
<feature type="chain" id="PRO_5031108406" description="Subtilisin" evidence="2">
    <location>
        <begin position="22"/>
        <end position="216"/>
    </location>
</feature>
<sequence>MQYFPRLLLLCAITSASGSAAEDVVADVLDTDTAAFSFADDDPIPTLIPESVIGESVTIYDAKAVWYNVGSNGASHDSDMILISPTSTGAFTNEPTDDGVPSGRSSYTGAPTMNPTSVPTISSADAIIGAPTIASTGTSVGSSTSTGASSNSIAIGIGGTPSTSCSGSSLCLTSIISATLVVISDWVLDSLLNCGLYPVDDVAYMMICSSWKSRSI</sequence>